<dbReference type="WBParaSite" id="GPLIN_000544800">
    <property type="protein sequence ID" value="GPLIN_000544800"/>
    <property type="gene ID" value="GPLIN_000544800"/>
</dbReference>
<dbReference type="AlphaFoldDB" id="A0A183BXV8"/>
<organism evidence="1 2">
    <name type="scientific">Globodera pallida</name>
    <name type="common">Potato cyst nematode worm</name>
    <name type="synonym">Heterodera pallida</name>
    <dbReference type="NCBI Taxonomy" id="36090"/>
    <lineage>
        <taxon>Eukaryota</taxon>
        <taxon>Metazoa</taxon>
        <taxon>Ecdysozoa</taxon>
        <taxon>Nematoda</taxon>
        <taxon>Chromadorea</taxon>
        <taxon>Rhabditida</taxon>
        <taxon>Tylenchina</taxon>
        <taxon>Tylenchomorpha</taxon>
        <taxon>Tylenchoidea</taxon>
        <taxon>Heteroderidae</taxon>
        <taxon>Heteroderinae</taxon>
        <taxon>Globodera</taxon>
    </lineage>
</organism>
<protein>
    <submittedName>
        <fullName evidence="2">Ketoacyl_synth_N domain-containing protein</fullName>
    </submittedName>
</protein>
<name>A0A183BXV8_GLOPA</name>
<dbReference type="Proteomes" id="UP000050741">
    <property type="component" value="Unassembled WGS sequence"/>
</dbReference>
<reference evidence="1" key="2">
    <citation type="submission" date="2014-05" db="EMBL/GenBank/DDBJ databases">
        <title>The genome and life-stage specific transcriptomes of Globodera pallida elucidate key aspects of plant parasitism by a cyst nematode.</title>
        <authorList>
            <person name="Cotton J.A."/>
            <person name="Lilley C.J."/>
            <person name="Jones L.M."/>
            <person name="Kikuchi T."/>
            <person name="Reid A.J."/>
            <person name="Thorpe P."/>
            <person name="Tsai I.J."/>
            <person name="Beasley H."/>
            <person name="Blok V."/>
            <person name="Cock P.J.A."/>
            <person name="Van den Akker S.E."/>
            <person name="Holroyd N."/>
            <person name="Hunt M."/>
            <person name="Mantelin S."/>
            <person name="Naghra H."/>
            <person name="Pain A."/>
            <person name="Palomares-Rius J.E."/>
            <person name="Zarowiecki M."/>
            <person name="Berriman M."/>
            <person name="Jones J.T."/>
            <person name="Urwin P.E."/>
        </authorList>
    </citation>
    <scope>NUCLEOTIDE SEQUENCE [LARGE SCALE GENOMIC DNA]</scope>
    <source>
        <strain evidence="1">Lindley</strain>
    </source>
</reference>
<reference evidence="1" key="1">
    <citation type="submission" date="2013-12" db="EMBL/GenBank/DDBJ databases">
        <authorList>
            <person name="Aslett M."/>
        </authorList>
    </citation>
    <scope>NUCLEOTIDE SEQUENCE [LARGE SCALE GENOMIC DNA]</scope>
    <source>
        <strain evidence="1">Lindley</strain>
    </source>
</reference>
<proteinExistence type="predicted"/>
<evidence type="ECO:0000313" key="1">
    <source>
        <dbReference type="Proteomes" id="UP000050741"/>
    </source>
</evidence>
<accession>A0A183BXV8</accession>
<reference evidence="2" key="3">
    <citation type="submission" date="2016-06" db="UniProtKB">
        <authorList>
            <consortium name="WormBaseParasite"/>
        </authorList>
    </citation>
    <scope>IDENTIFICATION</scope>
</reference>
<keyword evidence="1" id="KW-1185">Reference proteome</keyword>
<sequence length="156" mass="17155">MPKVKIFEFHSNFLKNASSIFLDIDKPRQIVLSTNYSTSKDIESGGGLAIVEAMAYCNMEQKPTDFIVFGNSAGHQNSENSFALPVANLAMSKNCTERKVLLEILLNDGTSRILYVHEPDFGAFKTINVNLETAAASMTSDSLFDKVQNLLGKILS</sequence>
<evidence type="ECO:0000313" key="2">
    <source>
        <dbReference type="WBParaSite" id="GPLIN_000544800"/>
    </source>
</evidence>